<reference evidence="1" key="1">
    <citation type="submission" date="2020-05" db="EMBL/GenBank/DDBJ databases">
        <authorList>
            <person name="Chiriac C."/>
            <person name="Salcher M."/>
            <person name="Ghai R."/>
            <person name="Kavagutti S V."/>
        </authorList>
    </citation>
    <scope>NUCLEOTIDE SEQUENCE</scope>
</reference>
<protein>
    <submittedName>
        <fullName evidence="1">Uncharacterized protein</fullName>
    </submittedName>
</protein>
<accession>A0A6J5RF36</accession>
<dbReference type="EMBL" id="LR797213">
    <property type="protein sequence ID" value="CAB4194572.1"/>
    <property type="molecule type" value="Genomic_DNA"/>
</dbReference>
<name>A0A6J5RF36_9CAUD</name>
<evidence type="ECO:0000313" key="1">
    <source>
        <dbReference type="EMBL" id="CAB4194572.1"/>
    </source>
</evidence>
<sequence>MSTKREEYRRNAAERAAVGSGVFGAGAYGNYRVERALKQSGKPGLWDATKARKLSSTHLKYGAGKLGARSLQVTGLPLAAVGVSQMIKPKKNRPVDLQSDVVRPVVGAAALQDQVKRGERRISKQDNDVANRENVYRSKQRARHFSQVSGSLGLAALGLRAPEAASAITRQAVKRGKKVSPRLTKLAAKEPAYTKASNTLGIGAIGVGSAGSFNFARLQGLEAKREKVDKAIPKVSLKDLKRAKNLKNAYVDRVTLKRKATAEQFLPEGKLIGERPKGVDDSGVPYTDLDKPYQISYVSPMDEASLSGKIGEKFGIRRFDFGVKGEGKSQIRGAARVLPTGRIIPEGFTANRGASRATAATIKEITANAHRAKSPGITFRAAGYDKKSNPGVGYTAWRGIEGVGFTPGLGYGRAGIAAFYPRKSMNRYFLEGEKQMNKKDVRAMRAHILRAYAGKGKPSDANAGRMARGEPAHDYMKNMSWWGTIPGRTPFLGKTKVAAGAGAGALGWEEVKHPRGQGGKFRTKGTSIQKRDDRFLREYKDRISPKAELSYNRMKATRNKRAVLAGSEGALGGGLIAYGAKEFTRGHKGSAALSVLGGSLSLNNAADHLATTKGYNRAIGGIKNKAKERATLNQYGQGRVPKQQVDFAKALIRVRAPRWGMARPKGILRKPAIRDGHLMRTASGKTVSVRGSIG</sequence>
<gene>
    <name evidence="1" type="ORF">UFOVP1264_27</name>
</gene>
<organism evidence="1">
    <name type="scientific">uncultured Caudovirales phage</name>
    <dbReference type="NCBI Taxonomy" id="2100421"/>
    <lineage>
        <taxon>Viruses</taxon>
        <taxon>Duplodnaviria</taxon>
        <taxon>Heunggongvirae</taxon>
        <taxon>Uroviricota</taxon>
        <taxon>Caudoviricetes</taxon>
        <taxon>Peduoviridae</taxon>
        <taxon>Maltschvirus</taxon>
        <taxon>Maltschvirus maltsch</taxon>
    </lineage>
</organism>
<proteinExistence type="predicted"/>